<accession>A0ABN9VRR1</accession>
<feature type="compositionally biased region" description="Pro residues" evidence="1">
    <location>
        <begin position="117"/>
        <end position="130"/>
    </location>
</feature>
<evidence type="ECO:0000313" key="3">
    <source>
        <dbReference type="Proteomes" id="UP001189429"/>
    </source>
</evidence>
<keyword evidence="3" id="KW-1185">Reference proteome</keyword>
<dbReference type="EMBL" id="CAUYUJ010017447">
    <property type="protein sequence ID" value="CAK0874883.1"/>
    <property type="molecule type" value="Genomic_DNA"/>
</dbReference>
<name>A0ABN9VRR1_9DINO</name>
<gene>
    <name evidence="2" type="ORF">PCOR1329_LOCUS59667</name>
</gene>
<sequence>MGKDRAEAGQQAAAGGRGGRCVPLPASGHPEADTPAQDQSPRRGGIRLAAEPAPRPHPEADVPNAASRRGLHRAARALELPDDQAQLVERGRGPEQPLAKARRRAEPREETRASRPPMTPWPSAGPPPPQRQSQAPGRASPPQAGPPPAPARPPQRHPALSAAGAQLHQPQSPRGSARRLSGRIRRLQPPAPAGGQQEPPAQHQHPPQRHLAVEARSAAGGVATAPIWPPKRQQAEQQQLVREGRLQPGGRRQAATTPRAPKAPPQPSRGPPQPPRAWRRSPRSPREQPPPPGRRRPAQQENL</sequence>
<comment type="caution">
    <text evidence="2">The sequence shown here is derived from an EMBL/GenBank/DDBJ whole genome shotgun (WGS) entry which is preliminary data.</text>
</comment>
<evidence type="ECO:0000313" key="2">
    <source>
        <dbReference type="EMBL" id="CAK0874883.1"/>
    </source>
</evidence>
<feature type="compositionally biased region" description="Pro residues" evidence="1">
    <location>
        <begin position="261"/>
        <end position="275"/>
    </location>
</feature>
<feature type="region of interest" description="Disordered" evidence="1">
    <location>
        <begin position="1"/>
        <end position="303"/>
    </location>
</feature>
<organism evidence="2 3">
    <name type="scientific">Prorocentrum cordatum</name>
    <dbReference type="NCBI Taxonomy" id="2364126"/>
    <lineage>
        <taxon>Eukaryota</taxon>
        <taxon>Sar</taxon>
        <taxon>Alveolata</taxon>
        <taxon>Dinophyceae</taxon>
        <taxon>Prorocentrales</taxon>
        <taxon>Prorocentraceae</taxon>
        <taxon>Prorocentrum</taxon>
    </lineage>
</organism>
<feature type="compositionally biased region" description="Basic and acidic residues" evidence="1">
    <location>
        <begin position="104"/>
        <end position="113"/>
    </location>
</feature>
<protein>
    <submittedName>
        <fullName evidence="2">Uncharacterized protein</fullName>
    </submittedName>
</protein>
<feature type="compositionally biased region" description="Basic residues" evidence="1">
    <location>
        <begin position="176"/>
        <end position="186"/>
    </location>
</feature>
<reference evidence="2" key="1">
    <citation type="submission" date="2023-10" db="EMBL/GenBank/DDBJ databases">
        <authorList>
            <person name="Chen Y."/>
            <person name="Shah S."/>
            <person name="Dougan E. K."/>
            <person name="Thang M."/>
            <person name="Chan C."/>
        </authorList>
    </citation>
    <scope>NUCLEOTIDE SEQUENCE [LARGE SCALE GENOMIC DNA]</scope>
</reference>
<feature type="compositionally biased region" description="Low complexity" evidence="1">
    <location>
        <begin position="251"/>
        <end position="260"/>
    </location>
</feature>
<feature type="compositionally biased region" description="Low complexity" evidence="1">
    <location>
        <begin position="132"/>
        <end position="142"/>
    </location>
</feature>
<feature type="compositionally biased region" description="Pro residues" evidence="1">
    <location>
        <begin position="143"/>
        <end position="153"/>
    </location>
</feature>
<feature type="compositionally biased region" description="Low complexity" evidence="1">
    <location>
        <begin position="193"/>
        <end position="205"/>
    </location>
</feature>
<dbReference type="Proteomes" id="UP001189429">
    <property type="component" value="Unassembled WGS sequence"/>
</dbReference>
<evidence type="ECO:0000256" key="1">
    <source>
        <dbReference type="SAM" id="MobiDB-lite"/>
    </source>
</evidence>
<proteinExistence type="predicted"/>